<feature type="compositionally biased region" description="Polar residues" evidence="1">
    <location>
        <begin position="178"/>
        <end position="198"/>
    </location>
</feature>
<dbReference type="Pfam" id="PF22422">
    <property type="entry name" value="MGH1-like_GH"/>
    <property type="match status" value="2"/>
</dbReference>
<dbReference type="GO" id="GO:0009311">
    <property type="term" value="P:oligosaccharide metabolic process"/>
    <property type="evidence" value="ECO:0007669"/>
    <property type="project" value="InterPro"/>
</dbReference>
<feature type="region of interest" description="Disordered" evidence="1">
    <location>
        <begin position="1"/>
        <end position="367"/>
    </location>
</feature>
<dbReference type="Gene3D" id="1.50.10.10">
    <property type="match status" value="1"/>
</dbReference>
<feature type="compositionally biased region" description="Low complexity" evidence="1">
    <location>
        <begin position="138"/>
        <end position="177"/>
    </location>
</feature>
<dbReference type="OrthoDB" id="14419at2759"/>
<evidence type="ECO:0000313" key="4">
    <source>
        <dbReference type="Proteomes" id="UP000324022"/>
    </source>
</evidence>
<dbReference type="PANTHER" id="PTHR10412:SF10">
    <property type="entry name" value="GLYCOSYL HYDROLASE FAMILY 63 C-TERMINAL DOMAIN-CONTAINING PROTEIN"/>
    <property type="match status" value="1"/>
</dbReference>
<feature type="domain" description="Mannosylglycerate hydrolase MGH1-like glycoside hydrolase" evidence="2">
    <location>
        <begin position="910"/>
        <end position="1014"/>
    </location>
</feature>
<feature type="compositionally biased region" description="Basic and acidic residues" evidence="1">
    <location>
        <begin position="358"/>
        <end position="367"/>
    </location>
</feature>
<evidence type="ECO:0000256" key="1">
    <source>
        <dbReference type="SAM" id="MobiDB-lite"/>
    </source>
</evidence>
<feature type="compositionally biased region" description="Low complexity" evidence="1">
    <location>
        <begin position="33"/>
        <end position="47"/>
    </location>
</feature>
<sequence length="1420" mass="158371">MASHLRKVFGSGRTKSSASASSHGRLQSEDDQSSSNSNPGSPAASLSKASSRIFGRSDRGASPSPSPAPSSPLPPTTPSKNTTTTNTNTNTNAAPSPSPRTASKSTKPQSQQLPPTSPPPPPAKNDKEATPTPSQVQSSSATPKAESAPPAASVAAVATPAPAPASAPIATTPTAASNGTDLAQSGGNTPTAGNPDSSKSTDAPAVAASAASAAPTSKMADSAKPLTINIPANNQEAAQPAAELPKKQPKSEARAANGSVADRDDLTPVGVSNKSSFHSRTNADQFRAEYHPDNASKYANPNHYSARPETYHRKSFSAASQGAPSQGEPTPAGSRRQSGSEHDLGHGRGPTGNLSHAVDARSHGHHWMSAEDQRLQEDVDKKRHWKRWGPYLSERQWGTVREDYSANGDAWSHFPHESARSRTYRWGEDGLAGLSDNHCRMGLSLALWNGKDRMLKERLFGLANNEGNHGEDVKELYWYLDSTPTHSYMKMLYKYPQESYPYELFVRESRNRSRDVAEFEITDTDLFDEDKYWDVFVEYAKDKDEENAISIRISAYNRGPEPADLHILPQLVFRNFWSWPKEEPAKPKMKQTGDYVIQADHPKLGRYHLYCSTSPAPSAPPAKRGQAPEPVSDEEVVPDLLFTENETNFERLYNGNNKNIYAKDAFHDHIVPAHRQEKDRPKSIEKTRKIKKTIVRQERRPIQRDPAEIAPKADGASAEAQPEAAAAEKQFGTVGPTDEQQYEVVDIEEEVEEEETYFEDPDESKPPRDYVNPNKEGTKAGAHYVFRQVPPFGGCAVVRMKLTPKTPSQDPAIDDDEQFDTTVENRRSEADEFYAKLISGPMSDDMKNVMRQALAGMLWNKQFYMFVQPEWLRGDPGQPAPPPERKHIRNHDWRHLHMEDILSMPDKWEYPFSAVWDSAFHCIPLAMVDPAFAKKQLDLFTREWYMKPDGALPAYEWNFSDVNPPVHAWATFRVFKIERKMYGREDLDFLERVFQKLLINFTWWVNRKDSSGSNVFEGGFLGLDNIGPFNRSEPLPTGGTLRQADGTAWMAFYALNMLNMALELAKHNPTYEDIASKFFEHFIFISDAMSFHDTSDEESTSLWSDKDGFYYDAIQWGPGNSQVIPVKSLVGLIPLYATLTIEPSALKRFPSFAKRMQWFLDNRPEMADRNIANMKVGGRGDRRLLSMVSRERLELILKRMLDENEFLSPHGVRSLSKDHQKNPFHVNVGGEDFGVGYWPGDSHSPMFGGNSNWRGPIWICVNFLLIESLQRFYQYYGDSFKVECPTGSGDYMHLGHVAEELSHRLLGIFLRDDQGRRANNGGIPMLDYAPEFRDLVHFYEFFHGDTGKGLGASHQCGWTGLIAYTIYSTGASYGLAQTPRTPKSTAAHYFDEHLTEDGRSEAGSVPYSNAYSRPPSPDEL</sequence>
<feature type="domain" description="Mannosylglycerate hydrolase MGH1-like glycoside hydrolase" evidence="2">
    <location>
        <begin position="1187"/>
        <end position="1359"/>
    </location>
</feature>
<gene>
    <name evidence="3" type="ORF">UTRI_04762</name>
</gene>
<dbReference type="InterPro" id="IPR054491">
    <property type="entry name" value="MGH1-like_GH"/>
</dbReference>
<keyword evidence="4" id="KW-1185">Reference proteome</keyword>
<feature type="compositionally biased region" description="Polar residues" evidence="1">
    <location>
        <begin position="317"/>
        <end position="328"/>
    </location>
</feature>
<feature type="compositionally biased region" description="Low complexity" evidence="1">
    <location>
        <begin position="103"/>
        <end position="114"/>
    </location>
</feature>
<dbReference type="Proteomes" id="UP000324022">
    <property type="component" value="Unassembled WGS sequence"/>
</dbReference>
<feature type="region of interest" description="Disordered" evidence="1">
    <location>
        <begin position="1395"/>
        <end position="1420"/>
    </location>
</feature>
<dbReference type="EMBL" id="OOIN01000022">
    <property type="protein sequence ID" value="SPO28365.1"/>
    <property type="molecule type" value="Genomic_DNA"/>
</dbReference>
<feature type="compositionally biased region" description="Low complexity" evidence="1">
    <location>
        <begin position="78"/>
        <end position="95"/>
    </location>
</feature>
<organism evidence="3 4">
    <name type="scientific">Ustilago trichophora</name>
    <dbReference type="NCBI Taxonomy" id="86804"/>
    <lineage>
        <taxon>Eukaryota</taxon>
        <taxon>Fungi</taxon>
        <taxon>Dikarya</taxon>
        <taxon>Basidiomycota</taxon>
        <taxon>Ustilaginomycotina</taxon>
        <taxon>Ustilaginomycetes</taxon>
        <taxon>Ustilaginales</taxon>
        <taxon>Ustilaginaceae</taxon>
        <taxon>Ustilago</taxon>
    </lineage>
</organism>
<dbReference type="InterPro" id="IPR012341">
    <property type="entry name" value="6hp_glycosidase-like_sf"/>
</dbReference>
<feature type="compositionally biased region" description="Low complexity" evidence="1">
    <location>
        <begin position="200"/>
        <end position="220"/>
    </location>
</feature>
<feature type="region of interest" description="Disordered" evidence="1">
    <location>
        <begin position="613"/>
        <end position="633"/>
    </location>
</feature>
<name>A0A5C3EEC3_9BASI</name>
<evidence type="ECO:0000259" key="2">
    <source>
        <dbReference type="Pfam" id="PF22422"/>
    </source>
</evidence>
<dbReference type="InterPro" id="IPR008928">
    <property type="entry name" value="6-hairpin_glycosidase_sf"/>
</dbReference>
<feature type="compositionally biased region" description="Polar residues" evidence="1">
    <location>
        <begin position="270"/>
        <end position="284"/>
    </location>
</feature>
<dbReference type="SUPFAM" id="SSF48208">
    <property type="entry name" value="Six-hairpin glycosidases"/>
    <property type="match status" value="1"/>
</dbReference>
<protein>
    <submittedName>
        <fullName evidence="3">Related to glucosidase I</fullName>
    </submittedName>
</protein>
<feature type="compositionally biased region" description="Low complexity" evidence="1">
    <location>
        <begin position="231"/>
        <end position="243"/>
    </location>
</feature>
<dbReference type="PANTHER" id="PTHR10412">
    <property type="entry name" value="MANNOSYL-OLIGOSACCHARIDE GLUCOSIDASE"/>
    <property type="match status" value="1"/>
</dbReference>
<evidence type="ECO:0000313" key="3">
    <source>
        <dbReference type="EMBL" id="SPO28365.1"/>
    </source>
</evidence>
<reference evidence="3 4" key="1">
    <citation type="submission" date="2018-03" db="EMBL/GenBank/DDBJ databases">
        <authorList>
            <person name="Guldener U."/>
        </authorList>
    </citation>
    <scope>NUCLEOTIDE SEQUENCE [LARGE SCALE GENOMIC DNA]</scope>
    <source>
        <strain evidence="3 4">NBRC100155</strain>
    </source>
</reference>
<feature type="compositionally biased region" description="Basic and acidic residues" evidence="1">
    <location>
        <begin position="696"/>
        <end position="707"/>
    </location>
</feature>
<dbReference type="InterPro" id="IPR004888">
    <property type="entry name" value="Glycoside_hydrolase_63"/>
</dbReference>
<accession>A0A5C3EEC3</accession>
<feature type="compositionally biased region" description="Basic and acidic residues" evidence="1">
    <location>
        <begin position="244"/>
        <end position="253"/>
    </location>
</feature>
<feature type="compositionally biased region" description="Acidic residues" evidence="1">
    <location>
        <begin position="745"/>
        <end position="762"/>
    </location>
</feature>
<feature type="compositionally biased region" description="Low complexity" evidence="1">
    <location>
        <begin position="713"/>
        <end position="728"/>
    </location>
</feature>
<feature type="region of interest" description="Disordered" evidence="1">
    <location>
        <begin position="696"/>
        <end position="771"/>
    </location>
</feature>
<dbReference type="GO" id="GO:0004573">
    <property type="term" value="F:Glc3Man9GlcNAc2 oligosaccharide glucosidase activity"/>
    <property type="evidence" value="ECO:0007669"/>
    <property type="project" value="InterPro"/>
</dbReference>
<feature type="compositionally biased region" description="Pro residues" evidence="1">
    <location>
        <begin position="64"/>
        <end position="77"/>
    </location>
</feature>
<proteinExistence type="predicted"/>